<dbReference type="EMBL" id="CP019650">
    <property type="protein sequence ID" value="AQQ66369.1"/>
    <property type="molecule type" value="Genomic_DNA"/>
</dbReference>
<proteinExistence type="predicted"/>
<dbReference type="Pfam" id="PF13523">
    <property type="entry name" value="Acetyltransf_8"/>
    <property type="match status" value="1"/>
</dbReference>
<comment type="pathway">
    <text evidence="1">Siderophore biosynthesis.</text>
</comment>
<dbReference type="GO" id="GO:0016881">
    <property type="term" value="F:acid-amino acid ligase activity"/>
    <property type="evidence" value="ECO:0007669"/>
    <property type="project" value="UniProtKB-ARBA"/>
</dbReference>
<gene>
    <name evidence="3" type="ORF">Mag101_00920</name>
</gene>
<dbReference type="Proteomes" id="UP000188219">
    <property type="component" value="Chromosome"/>
</dbReference>
<dbReference type="OrthoDB" id="495728at2"/>
<reference evidence="3" key="1">
    <citation type="submission" date="2017-02" db="EMBL/GenBank/DDBJ databases">
        <title>Genome of Microbulbifer agarilyticus GP101.</title>
        <authorList>
            <person name="Jung J."/>
            <person name="Bae S.S."/>
            <person name="Baek K."/>
        </authorList>
    </citation>
    <scope>NUCLEOTIDE SEQUENCE [LARGE SCALE GENOMIC DNA]</scope>
    <source>
        <strain evidence="3">GP101</strain>
    </source>
</reference>
<dbReference type="PANTHER" id="PTHR34384">
    <property type="entry name" value="L-2,3-DIAMINOPROPANOATE--CITRATE LIGASE"/>
    <property type="match status" value="1"/>
</dbReference>
<dbReference type="KEGG" id="maga:Mag101_00920"/>
<dbReference type="Gene3D" id="3.30.310.280">
    <property type="match status" value="1"/>
</dbReference>
<dbReference type="GO" id="GO:0019290">
    <property type="term" value="P:siderophore biosynthetic process"/>
    <property type="evidence" value="ECO:0007669"/>
    <property type="project" value="InterPro"/>
</dbReference>
<dbReference type="Pfam" id="PF06276">
    <property type="entry name" value="FhuF"/>
    <property type="match status" value="1"/>
</dbReference>
<name>A0A1Q2M141_9GAMM</name>
<dbReference type="GO" id="GO:0016746">
    <property type="term" value="F:acyltransferase activity"/>
    <property type="evidence" value="ECO:0007669"/>
    <property type="project" value="InterPro"/>
</dbReference>
<organism evidence="3 4">
    <name type="scientific">Microbulbifer agarilyticus</name>
    <dbReference type="NCBI Taxonomy" id="260552"/>
    <lineage>
        <taxon>Bacteria</taxon>
        <taxon>Pseudomonadati</taxon>
        <taxon>Pseudomonadota</taxon>
        <taxon>Gammaproteobacteria</taxon>
        <taxon>Cellvibrionales</taxon>
        <taxon>Microbulbiferaceae</taxon>
        <taxon>Microbulbifer</taxon>
    </lineage>
</organism>
<dbReference type="InterPro" id="IPR022770">
    <property type="entry name" value="IucA/IucC-like_C"/>
</dbReference>
<protein>
    <recommendedName>
        <fullName evidence="2">Acyltransferase MbtK/IucB-like conserved domain-containing protein</fullName>
    </recommendedName>
</protein>
<dbReference type="PANTHER" id="PTHR34384:SF6">
    <property type="entry name" value="STAPHYLOFERRIN B SYNTHASE"/>
    <property type="match status" value="1"/>
</dbReference>
<dbReference type="InterPro" id="IPR019432">
    <property type="entry name" value="Acyltransferase_MbtK/IucB-like"/>
</dbReference>
<dbReference type="Gene3D" id="3.40.630.30">
    <property type="match status" value="1"/>
</dbReference>
<accession>A0A1Q2M141</accession>
<dbReference type="STRING" id="260552.Mag101_00920"/>
<evidence type="ECO:0000256" key="1">
    <source>
        <dbReference type="ARBA" id="ARBA00004924"/>
    </source>
</evidence>
<dbReference type="Pfam" id="PF04183">
    <property type="entry name" value="IucA_IucC"/>
    <property type="match status" value="1"/>
</dbReference>
<dbReference type="SUPFAM" id="SSF55729">
    <property type="entry name" value="Acyl-CoA N-acyltransferases (Nat)"/>
    <property type="match status" value="1"/>
</dbReference>
<feature type="domain" description="Acyltransferase MbtK/IucB-like conserved" evidence="2">
    <location>
        <begin position="20"/>
        <end position="68"/>
    </location>
</feature>
<dbReference type="Gene3D" id="6.10.250.3370">
    <property type="match status" value="1"/>
</dbReference>
<evidence type="ECO:0000313" key="3">
    <source>
        <dbReference type="EMBL" id="AQQ66369.1"/>
    </source>
</evidence>
<dbReference type="InterPro" id="IPR007310">
    <property type="entry name" value="Aerobactin_biosyn_IucA/IucC_N"/>
</dbReference>
<dbReference type="RefSeq" id="WP_077399498.1">
    <property type="nucleotide sequence ID" value="NZ_CP019650.1"/>
</dbReference>
<evidence type="ECO:0000259" key="2">
    <source>
        <dbReference type="SMART" id="SM01006"/>
    </source>
</evidence>
<dbReference type="Gene3D" id="1.10.510.40">
    <property type="match status" value="1"/>
</dbReference>
<dbReference type="SMART" id="SM01006">
    <property type="entry name" value="AlcB"/>
    <property type="match status" value="1"/>
</dbReference>
<keyword evidence="4" id="KW-1185">Reference proteome</keyword>
<sequence length="803" mass="91078">MKTGNAIFSCASNLGSIEFEVLNPTRDAEFIHGWISKPYAKFWMMGGYSKIQVAEFYKKHWSEPGNGAYVGWMQGKPAFIIEVYDPGLNELAEHYESAAGDIGMHILLAPNESPVAGFSSVAFYAVLKFLFADPKVHRVVVEPDVRNEKIHRLNRRFGFQHTGPVDLKEKTALLGVCTRENFQIACDNPSREPVQRIAASPIGLQAWDKVNRLLVRKCLAELLHERVLKAEVVAEGADNVAIFHLSSADGTVDYVFAGETLPLDHYLIDLNSIRRRVDGLDAPLDALAFTSEFYPQMGIPEEKLSVYLEEISATLYSSLNKHKPGYLSAEQLCSADFQVLEAAMTEGHPAFIANNGRIGFDAEDFRKFAPETGASMRLVWIAARRSRAIFSVSATSSYESLLASEFDPSALQDFRQQLRALDLCIDDYWLLPVHPWQWTNKLVQMFAADIARQDIVYLGESSDCYQPQQSIRTFFNRSQPARHYVKTALSVLNMGFMRGLSAAYMQVTPAINDWLYQLVESDDALRQSGFRVLRELAAVGYNSPEYARLPDNKNPYRKLLAGLWRESPVSRIEEGQQLSTMAALLHIDPEGDSLVRCWIEASGLSTQAWLERYLNAYLTPLLHCLYAYRLVFMPHGENVILVLEDHVPVSIFMKDIGEEICLLNSERELPEQVARISVQVPEGHIPLSIFTDVFDCFFRYLSGILYEHCAFSPDDFWRCVARCIQRYQAQHPEYSALYAQYDLFAPRFAHSCLNRLQLRDNQQMIDLTDPSKLLQFAGELENPIYPFREVTRTELASEIEQAV</sequence>
<evidence type="ECO:0000313" key="4">
    <source>
        <dbReference type="Proteomes" id="UP000188219"/>
    </source>
</evidence>
<dbReference type="InterPro" id="IPR016181">
    <property type="entry name" value="Acyl_CoA_acyltransferase"/>
</dbReference>
<dbReference type="InterPro" id="IPR037455">
    <property type="entry name" value="LucA/IucC-like"/>
</dbReference>
<dbReference type="AlphaFoldDB" id="A0A1Q2M141"/>